<dbReference type="HOGENOM" id="CLU_844682_0_0_1"/>
<reference evidence="2 3" key="1">
    <citation type="submission" date="2015-01" db="EMBL/GenBank/DDBJ databases">
        <title>The Genome Sequence of Exophiala oligosperma CBS72588.</title>
        <authorList>
            <consortium name="The Broad Institute Genomics Platform"/>
            <person name="Cuomo C."/>
            <person name="de Hoog S."/>
            <person name="Gorbushina A."/>
            <person name="Stielow B."/>
            <person name="Teixiera M."/>
            <person name="Abouelleil A."/>
            <person name="Chapman S.B."/>
            <person name="Priest M."/>
            <person name="Young S.K."/>
            <person name="Wortman J."/>
            <person name="Nusbaum C."/>
            <person name="Birren B."/>
        </authorList>
    </citation>
    <scope>NUCLEOTIDE SEQUENCE [LARGE SCALE GENOMIC DNA]</scope>
    <source>
        <strain evidence="2 3">CBS 72588</strain>
    </source>
</reference>
<evidence type="ECO:0000256" key="1">
    <source>
        <dbReference type="SAM" id="MobiDB-lite"/>
    </source>
</evidence>
<organism evidence="2 3">
    <name type="scientific">Exophiala oligosperma</name>
    <dbReference type="NCBI Taxonomy" id="215243"/>
    <lineage>
        <taxon>Eukaryota</taxon>
        <taxon>Fungi</taxon>
        <taxon>Dikarya</taxon>
        <taxon>Ascomycota</taxon>
        <taxon>Pezizomycotina</taxon>
        <taxon>Eurotiomycetes</taxon>
        <taxon>Chaetothyriomycetidae</taxon>
        <taxon>Chaetothyriales</taxon>
        <taxon>Herpotrichiellaceae</taxon>
        <taxon>Exophiala</taxon>
    </lineage>
</organism>
<accession>A0A0D2D1I1</accession>
<evidence type="ECO:0000313" key="3">
    <source>
        <dbReference type="Proteomes" id="UP000053342"/>
    </source>
</evidence>
<feature type="region of interest" description="Disordered" evidence="1">
    <location>
        <begin position="35"/>
        <end position="143"/>
    </location>
</feature>
<dbReference type="AlphaFoldDB" id="A0A0D2D1I1"/>
<evidence type="ECO:0008006" key="4">
    <source>
        <dbReference type="Google" id="ProtNLM"/>
    </source>
</evidence>
<proteinExistence type="predicted"/>
<gene>
    <name evidence="2" type="ORF">PV06_11648</name>
</gene>
<keyword evidence="3" id="KW-1185">Reference proteome</keyword>
<dbReference type="CDD" id="cd00024">
    <property type="entry name" value="CD_CSD"/>
    <property type="match status" value="1"/>
</dbReference>
<dbReference type="EMBL" id="KN847379">
    <property type="protein sequence ID" value="KIW36040.1"/>
    <property type="molecule type" value="Genomic_DNA"/>
</dbReference>
<dbReference type="VEuPathDB" id="FungiDB:PV06_11648"/>
<name>A0A0D2D1I1_9EURO</name>
<protein>
    <recommendedName>
        <fullName evidence="4">Chromo domain-containing protein</fullName>
    </recommendedName>
</protein>
<dbReference type="Proteomes" id="UP000053342">
    <property type="component" value="Unassembled WGS sequence"/>
</dbReference>
<dbReference type="GeneID" id="27363722"/>
<feature type="compositionally biased region" description="Polar residues" evidence="1">
    <location>
        <begin position="50"/>
        <end position="60"/>
    </location>
</feature>
<dbReference type="RefSeq" id="XP_016256256.1">
    <property type="nucleotide sequence ID" value="XM_016413358.1"/>
</dbReference>
<evidence type="ECO:0000313" key="2">
    <source>
        <dbReference type="EMBL" id="KIW36040.1"/>
    </source>
</evidence>
<sequence length="312" mass="35081">MPITRHQLIKNSRQLRSGRFTARDISKASQLWRVCKSSSLSSPTSKRSENASPSGRTRQSNPHDRVSGNHARGWVAPTSVLPEHGDVSDGINEAEEGNDGHRGPGLSRCGSNPLAPDLSMLLPSTLHPSNTDAEEDSPSSTIHGQEIQGEALYVEGESSLPHLEDVGLPRDGVWDHDAAYDCRFCFDHGETEYLLGTADRWMPSSDFDVPEAEAALEAMLKKHKDDPSEFQPHSRRCQAECWGILYSHIYSVLDKREDSDRVLYLVRWKACWTPESHIVEKDWIAASLEANKNWHCRRSTRLRGSFNDRKKK</sequence>
<dbReference type="OrthoDB" id="4159618at2759"/>